<dbReference type="Proteomes" id="UP000664859">
    <property type="component" value="Unassembled WGS sequence"/>
</dbReference>
<dbReference type="Pfam" id="PF14808">
    <property type="entry name" value="TMEM164"/>
    <property type="match status" value="1"/>
</dbReference>
<dbReference type="AlphaFoldDB" id="A0A835Z0S0"/>
<protein>
    <submittedName>
        <fullName evidence="2">TMEM164 family-domain-containing protein</fullName>
    </submittedName>
</protein>
<feature type="transmembrane region" description="Helical" evidence="1">
    <location>
        <begin position="106"/>
        <end position="127"/>
    </location>
</feature>
<dbReference type="InterPro" id="IPR026508">
    <property type="entry name" value="TMEM164"/>
</dbReference>
<feature type="transmembrane region" description="Helical" evidence="1">
    <location>
        <begin position="194"/>
        <end position="212"/>
    </location>
</feature>
<keyword evidence="1" id="KW-0812">Transmembrane</keyword>
<evidence type="ECO:0000256" key="1">
    <source>
        <dbReference type="SAM" id="Phobius"/>
    </source>
</evidence>
<dbReference type="PANTHER" id="PTHR20948">
    <property type="entry name" value="TRANSMEMBRANE PROTEIN 164"/>
    <property type="match status" value="1"/>
</dbReference>
<evidence type="ECO:0000313" key="2">
    <source>
        <dbReference type="EMBL" id="KAG5184935.1"/>
    </source>
</evidence>
<keyword evidence="3" id="KW-1185">Reference proteome</keyword>
<sequence>MNLAHVLDPAGRALVRLAPHVQCHTNTHDGVSWLNGWSDIGVSCRSGVNHPDSAYLSAWYITPQQHIIETIVSLVVLAPLVGFYYRKCSEGLRAHAVQDRTEKKRFPVLQKVWGGLLLLSVVLQVWFKWNYNHVSSHPAYLAQPCHVHSVAMALTAFSDASWSRGLLHVSATLWWGPFLAFVAPDLPASALEVVVFWIQHTLMLCIIIARVLTGSNWMYRDFWWNTVGYVLLTCYHFWFLAPVSLVTGINVATMMVPPDPLETFGAWYRPAWTVCCGLLHLFAVSVVNGAAAMAGVLPAKPRRHEITNGNIYVSTAEVKIQQSLHANL</sequence>
<feature type="transmembrane region" description="Helical" evidence="1">
    <location>
        <begin position="66"/>
        <end position="85"/>
    </location>
</feature>
<name>A0A835Z0S0_9STRA</name>
<organism evidence="2 3">
    <name type="scientific">Tribonema minus</name>
    <dbReference type="NCBI Taxonomy" id="303371"/>
    <lineage>
        <taxon>Eukaryota</taxon>
        <taxon>Sar</taxon>
        <taxon>Stramenopiles</taxon>
        <taxon>Ochrophyta</taxon>
        <taxon>PX clade</taxon>
        <taxon>Xanthophyceae</taxon>
        <taxon>Tribonematales</taxon>
        <taxon>Tribonemataceae</taxon>
        <taxon>Tribonema</taxon>
    </lineage>
</organism>
<dbReference type="OrthoDB" id="17328at2759"/>
<gene>
    <name evidence="2" type="ORF">JKP88DRAFT_198550</name>
</gene>
<evidence type="ECO:0000313" key="3">
    <source>
        <dbReference type="Proteomes" id="UP000664859"/>
    </source>
</evidence>
<feature type="transmembrane region" description="Helical" evidence="1">
    <location>
        <begin position="224"/>
        <end position="251"/>
    </location>
</feature>
<feature type="transmembrane region" description="Helical" evidence="1">
    <location>
        <begin position="271"/>
        <end position="297"/>
    </location>
</feature>
<proteinExistence type="predicted"/>
<dbReference type="EMBL" id="JAFCMP010000146">
    <property type="protein sequence ID" value="KAG5184935.1"/>
    <property type="molecule type" value="Genomic_DNA"/>
</dbReference>
<keyword evidence="1" id="KW-1133">Transmembrane helix</keyword>
<comment type="caution">
    <text evidence="2">The sequence shown here is derived from an EMBL/GenBank/DDBJ whole genome shotgun (WGS) entry which is preliminary data.</text>
</comment>
<accession>A0A835Z0S0</accession>
<keyword evidence="1" id="KW-0472">Membrane</keyword>
<reference evidence="2" key="1">
    <citation type="submission" date="2021-02" db="EMBL/GenBank/DDBJ databases">
        <title>First Annotated Genome of the Yellow-green Alga Tribonema minus.</title>
        <authorList>
            <person name="Mahan K.M."/>
        </authorList>
    </citation>
    <scope>NUCLEOTIDE SEQUENCE</scope>
    <source>
        <strain evidence="2">UTEX B ZZ1240</strain>
    </source>
</reference>
<dbReference type="PANTHER" id="PTHR20948:SF2">
    <property type="entry name" value="TRANSMEMBRANE PROTEIN 164"/>
    <property type="match status" value="1"/>
</dbReference>